<feature type="coiled-coil region" evidence="6">
    <location>
        <begin position="1740"/>
        <end position="1816"/>
    </location>
</feature>
<comment type="subcellular location">
    <subcellularLocation>
        <location evidence="1">Cytoplasm</location>
        <location evidence="1">Cytoskeleton</location>
        <location evidence="1">Microtubule organizing center</location>
        <location evidence="1">Centrosome</location>
    </subcellularLocation>
</comment>
<feature type="coiled-coil region" evidence="6">
    <location>
        <begin position="6837"/>
        <end position="6864"/>
    </location>
</feature>
<dbReference type="PANTHER" id="PTHR44981:SF2">
    <property type="entry name" value="PERICENTRIN-LIKE PROTEIN, ISOFORM F"/>
    <property type="match status" value="1"/>
</dbReference>
<feature type="coiled-coil region" evidence="6">
    <location>
        <begin position="3042"/>
        <end position="3076"/>
    </location>
</feature>
<gene>
    <name evidence="10" type="primary">LOC106054580</name>
</gene>
<dbReference type="GO" id="GO:0005737">
    <property type="term" value="C:cytoplasm"/>
    <property type="evidence" value="ECO:0007669"/>
    <property type="project" value="UniProtKB-ARBA"/>
</dbReference>
<dbReference type="Pfam" id="PF10495">
    <property type="entry name" value="PACT_coil_coil"/>
    <property type="match status" value="1"/>
</dbReference>
<feature type="coiled-coil region" evidence="6">
    <location>
        <begin position="5403"/>
        <end position="5719"/>
    </location>
</feature>
<feature type="coiled-coil region" evidence="6">
    <location>
        <begin position="1852"/>
        <end position="2103"/>
    </location>
</feature>
<feature type="coiled-coil region" evidence="6">
    <location>
        <begin position="5903"/>
        <end position="5981"/>
    </location>
</feature>
<evidence type="ECO:0000256" key="7">
    <source>
        <dbReference type="SAM" id="MobiDB-lite"/>
    </source>
</evidence>
<feature type="coiled-coil region" evidence="6">
    <location>
        <begin position="933"/>
        <end position="960"/>
    </location>
</feature>
<feature type="region of interest" description="Disordered" evidence="7">
    <location>
        <begin position="6137"/>
        <end position="6160"/>
    </location>
</feature>
<feature type="coiled-coil region" evidence="6">
    <location>
        <begin position="3777"/>
        <end position="3808"/>
    </location>
</feature>
<feature type="region of interest" description="Disordered" evidence="7">
    <location>
        <begin position="3995"/>
        <end position="4016"/>
    </location>
</feature>
<feature type="coiled-coil region" evidence="6">
    <location>
        <begin position="2635"/>
        <end position="2732"/>
    </location>
</feature>
<feature type="coiled-coil region" evidence="6">
    <location>
        <begin position="5769"/>
        <end position="5838"/>
    </location>
</feature>
<feature type="compositionally biased region" description="Polar residues" evidence="7">
    <location>
        <begin position="4675"/>
        <end position="4685"/>
    </location>
</feature>
<feature type="coiled-coil region" evidence="6">
    <location>
        <begin position="6579"/>
        <end position="6676"/>
    </location>
</feature>
<feature type="coiled-coil region" evidence="6">
    <location>
        <begin position="3134"/>
        <end position="3189"/>
    </location>
</feature>
<dbReference type="OrthoDB" id="2020852at2759"/>
<evidence type="ECO:0000256" key="6">
    <source>
        <dbReference type="SAM" id="Coils"/>
    </source>
</evidence>
<feature type="compositionally biased region" description="Basic and acidic residues" evidence="7">
    <location>
        <begin position="5110"/>
        <end position="5119"/>
    </location>
</feature>
<feature type="coiled-coil region" evidence="6">
    <location>
        <begin position="1102"/>
        <end position="1171"/>
    </location>
</feature>
<feature type="region of interest" description="Disordered" evidence="7">
    <location>
        <begin position="4487"/>
        <end position="4507"/>
    </location>
</feature>
<feature type="coiled-coil region" evidence="6">
    <location>
        <begin position="1003"/>
        <end position="1044"/>
    </location>
</feature>
<feature type="coiled-coil region" evidence="6">
    <location>
        <begin position="6767"/>
        <end position="6801"/>
    </location>
</feature>
<feature type="coiled-coil region" evidence="6">
    <location>
        <begin position="2768"/>
        <end position="2820"/>
    </location>
</feature>
<accession>A0A9W2ZGV6</accession>
<feature type="compositionally biased region" description="Basic and acidic residues" evidence="7">
    <location>
        <begin position="1"/>
        <end position="18"/>
    </location>
</feature>
<dbReference type="GeneID" id="106054580"/>
<dbReference type="Gene3D" id="1.10.287.1490">
    <property type="match status" value="1"/>
</dbReference>
<feature type="coiled-coil region" evidence="6">
    <location>
        <begin position="3495"/>
        <end position="3529"/>
    </location>
</feature>
<feature type="coiled-coil region" evidence="6">
    <location>
        <begin position="4555"/>
        <end position="4582"/>
    </location>
</feature>
<sequence length="7131" mass="823891">MDNELRQQKVASGKEKLAAFRSKKSKTRKKSAAQCHSGHELAGDPKTSQHNIVSDSFIDSEKSSVETTPSDALSLSDSEPYSMTSDDEQLDEASRQDCSSTHIPFTISELENAMAEKKAVGDIFHIGDNSQRTDMSLVELALSQRDDLLSQLASSLKCIQELPIQTDDFTAQLCVLAQHICMLKTKLNQANQDLQEQLILHESSMISLQSAKAQILQLQKIILKKDEHIISLTRATQANNDIGQAMKLKDDTINQCQMMLQSQSAQLDTYRRELEAKTVECQRWAAAHEEWAVKEHQLMNELTAKSEELLKLEEALHVVKLEESELHQKYALLQATIAEKDSSDSSILRNLEHQLAELRATHESDSQEITRLQKINHDLEVDLTDHSKRLSLVDSLQQDYEHIMNQHSGCLQQIDNLNILNADIQQRLYSLGHTENDLHVLKEQFNNLSLNYQKEVQLRSELKKFLLNLTTNDKTSQNADDVVHRVPSPYHENLNTNNSSSSTEKEAITTAVGISVIQKDVIVSSSNEDVYMQQKSGESVCVPDLDDEKMHLLSLLEDLRSKLVNSDTVIQQYAEKISFLEKKNSSVKQMSKDEELKLLKTEIMSLTLKIQSQEADLSRATSELAESKESLLRLESKHSNSLDHTVHKSSEEEEVNLLQLVQHHKEIAELQSHLESTVAQWQKLQLIVQEKEIEIQNLQENLDEQKRICSNMHSAHQEYVEVLQSEIDTLKLKLEDYQEKFFNMENEILNLITEKNSIQNELKQAYEHNGNNGKDSVDVEIQTNTSATYNLVDAEIQTFPPEVLTQASSIDTEFSNVESQTSLNKEKDLVDVEMQTNTSATCSLLDAETQTTPTEVLTQTTSTDNEIQIYGDATLPQQTEAENQTHGFNQTKPSTSQAISKDLKMNVPEESLVEQATMIDKLRETLSHKDLIINNLQIAIVDKEAHVQELQGKVNDIENELFTVKLDYKEIVNNFQLSEENLERKTCEIAAERKKASSQQLKLKASKKQAAQKDEAIADLNRKLLEYQEQILDLNSQLVDRKRENSSLLSENDVPEETSLLQGSVQTPNWSEQLWDKTTEIARLHAVIEGKEETLLNVNTLLSESNDNVSMLVKTIDEKEEELKGIHKAFLDQQSELSTLNDIVNEKNGAINNLNQKVSEMQVDIDNLQAVITERDVQITDLENKLLEQENKVSYLLGRVHESEEIVKCLNGQLSVSQEEIDKLHHLVFDKEQEISDFNRKLSELQNFADENMKQFQIEREEKLMLCNQELRERSQEINSLKLVISEKEQNILLMMQSLETKELEVLSMSDKLKEQDVKMFDLNQVLAEKNEQVSQLQLHLSEPASELVEIRQRLGERDEDISKLHDIVAQRDEQLEKIHKILDEKSESVSELMVRISERDVMVSELQKDIMATDNEKSCLLEKLSEKENTNVNLQTLLSEKEAELSEFTKNQTEKDEEIQNLQRMLSEKEVELSKFTNKQTEKDEEFQNLQRVLSEKEAELSEFTKIQSEKDEEIQNLQRIISEKEVDLSESIKKQTYKDEEIQSLQRVLSEKEVELSEFTKIQSEKDEEIQNLQRIISEKEVDLSESIKKQTYKDEEIQSLQRVLSEKEVELSEFTKNQTEKDEEIQNLQRMLSEKEVELSEFTNKQTEKDEEFQNLQRVLSEKEAELSEFTKNQTEKDEEIQNLQRMLFEKEVEVSEFTNKQTEKDEEIQNLQRIICEKEVDLSESIKKQTNKDEEIQSLQRVLSEKEVELSEFTKNQTEKDEEFQNLQRMLSEKEVELSKFTNKQTEKDEEFQNLQRVLSEKEAELSEFTEIQSEKDEEIQNLQRIISEKEVDLSESIKKQTNKDEEIQNLQLRLSDKDKQLSEHEEEILKLNEAFRAKEEDCASLSQRLSDQAEEISKLNESVSNGKSRDFELNTFLYKKDEEISGLQEKMSEKDQQIVVLEEKMLNIEGENKNLMRKLEEKVEDLNQVHTKTNEIMDELVALRRQTTEKDLEMMDIRTKLEEVKKEISKLNDLLGEKEQHIVCLSERAEEQELALVILQNNAIDKNEEIIKLQSKLRDTTMKVNVLQKCLDNTMQEKSILQKNIESITEDNIKLQKEVENKDSSLIIAQTQLKSESEMNLESTKLLNTKDAEILKLKVTVSELVEDKANLHEQLAALNKDSGLLGQKEEEIKTMLTRLVEKDEELANVNQMILDKEKVISDMKEALDLKEEELSQSNRNLVLKNEEIVRLTQLVQEQTESCQVKISAAQQQLADNDSVTENYKIRLSELEVFHKETLEKLMQKEGQLDMVQSELETKKQEIQASNLKFEELISSNRDLSESIVNLNHKLETCLSNLYEKEAELCKAQHELSEKEMVIESTFLERDSLSEQLLQQKIILNELEDKVGSLESEISIQKLHRDDVVKEMEVKHIVVCDELKGLKLALQKKEAEYSIVEQDRDITKSKLLELETELQILKKELEDSNLEKQSSKENLLQNLTEMQQKIIQKDLEIAEITNKLSQEEENCRQLMSSNSNLQRNLIHLKSCLSNLSEKSEENQSVMIEQEVRLLEQERKIENLLANNVLGSSPEQVAYSSEDHSKIAAPEKKSDTIAVDILTRNDRYLHLMNQFIILRQDTEAKDQLLLEQNLQIEHQSINVSNLTEDLQKLQITLSESIQSNTSLKAETDALKAQCQSLTELEHTWKQRISSLETEVESLENISSHHVSECNRLAENVAQLSQERDLKEQQHIKVTHEAENYTKELNDIKVELEHKSVTESNLKETIVALTSSLDKSQEERELLKANFDSCMEDMQHKLAQQDLEIQSLRSKLAEQAKTVGQGQDQLKDMFELQICQLEEKLLLSEKQGELLAKELEDSKARFASSKDLFESQLSDLEISFQSSNSEAAKLRDQLSKIMINHECEIAGLKRLHDIQANELEDSCIALERNVSELKRQINDQTIKFNKERSNLEQSLEFQLSDNEEKRRIYETEISRLKRHLEEMKHDHEMELRNVEKSCEARMYELEDKCCIASNELERLRKSFIADGEYPEEQHRLDLRVDELETKRRDLEILNMSLEDEVRHLREQMAMREEELKSVLHIMAEKESERSTECAEEIISLRHQVSELSLEKKQILESLQKKKIDLEHVITKNKDLQLKIAELEQFVEEAVKSRKDWDNDGRTTLPSVEDLRSRINSLSEENSSLKRQLSVQEIPRRKLHLNSGVETICPPYSHASTEYSKSSVTDECFSPVVEPEVLEGFVAEKTISINGSSNTNTNSMINQEPDFVEEKNDRFQPEVESERFMDSSNQLNMHPIWENEIHEGFQPETSDLFLIESAEETTQRIAWPNELSVGMSPSHHQPDESQFDFNLTGEQGQTPHLNKTEEKLSASKEVDACDDGGNANEKMTVNEKQINQMMEDLEEQYVMKLRKQESDLQFKYEAQCEQFKKETEQHFAQKVQAVRYEWERKFTKALRKLKRDMDLRHREHTQELKGRASDQTDARLSSMPDIAERNEELGEVVEKLHKENQELAEVRDDLLRQIEMSRARGLRDRVQHELQTMLTTRDSHSLEVSRSRELHDRVLQELQTVMTPGDVHSLATVPTPCAISPPVSYEDGTLVKQSVDEAESSKSEGSDSSSVRESFLEELEEISHQSGQDLPLEWELTSTETGAFEQEPASIWEVFDGRCARQDCQEVDSLRIQYEHQVASLQRQLEAERRCDDEQLAQRQDDYAQAVLELRTKLDIELQDSLDQIIEELGQLHTLEMKQLMASQQDELSLELTALKLSMEQIYTTKAQLEATQQQELFQKQMEALEKRHEEELNRVKHDIVVPEVLEHFSETLTEDYNKLIQRISHELETKFVSDGDSGFGSHTSQELQSLLLNQQEEITMLRSKLLSEYGSLLQSRLETMTEHAEEVNKLEDQMKDIKNQCDHHMEHIQDSIKSQNEFEFKETDDHDRKYQESIDQLKEHYETVIEKMESEFTAKINALQDKYEEQLTSIVPFSTSLHTVLDSHAGKHHPISSRDNSVESGSFSESVEKDLSDQLKKLEADLLERDTAQQKLRNDLMNEQLRCETMVSEVSLLKQALDSLKAEHENIVSHSSDLELLLKEKEDLIVQLEKDKMESEKLYRDLLDTESKSAETKELSGAGDSLQDGVHSCTDFVQDTLLMANTNNSSYDCKNMSSSGHEDKVGRLEKLVEDLEHQLAAARDREEDLNKQMEEMEHAYQDTLESVKLELEHEKQVEIETLQSEFRVQLEVELKHQAAQLKSLCLENDDKEVLVADDSDQSLEEKLSLSINDIVTHVDTETLARSDQEKQNQENDGSLVAELKQQLEELDTEKSRLVSEHEEELRALQKQLSEAEDRYDHLMQGIEAGEHAELSKLFQDKYDKQLELAKCYIQKDFDEMLHEEKKSLVEKHRKLMIELMGDRSEEEKTMLENHQKELEQLRQSMNDQFQEERDKYTEEILRLNHELEEMQSSKSDRVESKHLTLPEINEIILNFQETTESTTSSLAGSRGDTSTPVQLNDSTDSLTALHMPEESAPLQQDDLNSSTDIPMRTFAEVLKSPPPLSTSERQEMINKIQQLRSQVESLTQQLADLQRNIPANDNSLSASNTLKEDDPALISMLKSDLDRISIERESIQRTNDRLLSLLSDSVKTYIGVEDTISRRLSQNSLFNNLVLDGTIAHSPRPGTLGVSQSRDSSPGTCRVEKEEDGDVSHDSHSIENTSFQSNGIDEGLEISQRLAECIFVGPDLDAEGEEILSDARGRLQTSISQLLELMERSCLQLQEAKSTQQDLLEALAARSREVDSLNNKCLELNSQISAEIEAKEYLGLELHKAEGLIAGYISEHDSLESQIQTLEQQRESMILELDTTRSRLEQFEQSRSELDSFREDLNHQQQVLQDNAGQEIQVDESRSVQDSGEGNPALLGEITSLTKDKRELANQLQQQLDLTHKRLLELETHSEELERQHDAALEEKLREIEDLRLQLESVERQLKASKSFVDEQISEREQEREEHQREIEKLQEILEAKERQLNAHQRLEIEIADLTEQLQSRMASQGAMHQHILDLQKALQDKELSAHDLKVWVAQLEKELDQKGDVEEQLKMKISRLEQQLTNKRDDSILDSAESSLRDTDKERTPPLFLSPVHTERQSSVSLEEELRRCQEFEQEMVHENKALKEQVQVQLLQISGLRNQLDELRQYSGMEADSDSSHLRIKLQAARDAVEKLEEKLSESQNRVESLENMLRIKTEESDQIRVKVTKILDMGDAVEENEHLKSQLEELQNQVSHLSSITSLSSLPPELLDEKNTEIQELKDKLTTLEKELSLSQEEVLLQKEKMCDLQARLKEKDEEINDLQDNIASIRRGEPFLDMSLPMNEEANNLLNISMTGRTCKTVTENEWASMHQEFEETILNKEAELCTLNEKLVQATQELDTKNQELENLKQTLSELQSDKDKLARLEEDVEHKDSELYSLTLNSEEMKQTIQEHIETIEILEQEIQKWEKQLSDVVEERDKLHSEMAEKDGKLDQFQIQIENYQQEIASLTNFQHELQKDFDTVQSMLEDKEKEVEALTQELTDNKGQAETLETLLHLERAVAALQKEVREKHNVIEEKEELICELQDKLEEMAENKKDELTKLKQQFTETQEELKIKQTALLDMQADREKLLSSQEELNSLQKNLEDKETMIEELESQLRLRQSRILDLEGELESLKEEMRKELKEKDEVIDRLENRIVTEEVTLAEDNPLVSTVHSNGLMDENNSALEDVSYHRAALSIREIEEKLVQSCQDLSERDKEIETLQAEIQSLQQGATDVQQLELKVKELQGLLQEQEETSQLQMTEHQKVIFKLQRELADLKAATESQPRQEARISRSAVFSSLSSSLDEEGQGAVGMTRWDSEPAGLAQGSRESIYLRLNMTEAARVTRQQQRELHQKNYELENLRQNLERWLKIKDECVSDIVVKEKETIIVNLRSEIETIRQEISEKEEMVTSLRAEIENLRTHHTEELAKRDHQITQLQEEIYLVKSVKTHTDSSKSHTDSSKQSLSPETKQSISHLKLQLRKAHAALEEMQGTRMMSEDVDEDSEDVAAQKVKLKLKVDKLREMLKSKEDEFTLFKTTVQIEQDEVLKRSLEEQKQRLEEHHKQELHELMLEYEEQMEVKEDKSDDEDKETDRKSTSESVTWTADDTMPERLQVLLMQLNELGEHFLSVSDLRYLQQYLSPLRLNQTAQADSVRIQNLQEFDETVEAMRKLFRSVEALVDSQATETSQDWRAEVLLALSDVYMKEKDLITAEIYEANASHSEMDILTKLETRLQHLADVHESSMDIMIQADRRSLVSELDNLKRELLETKLQLQNVKDELGHQVSHLEENKSKLEWKLQRQVQMLECKIQQEVVIQDDLKKSLKSERQRLSELTLQSTHDKSNLLELQSELSSAQIQLSKARDSLQREQHRFSSITMGWSETLDALEEEKAKNVRLSELLEATKKTLELLREEMSESDIERQKKSQSEDNYIQKLQEELLKERQRCYQFSQAEDEARRELSEVVNENTSLQKRLSNLQKELEVQQEKLHNEQMERESNSQMVLNLKEILASERDHHRIVLEKERTQSLDLKKEIETMKSQYQQLEISSDQTDGVNGFKSSDNEDRSAQLKLVETDRERLRVKVNNLEHELERIQSKMEELETELEQARRTRETLHHTQLHTVAHSNGAIYSTLANDNLEERLGECCSKLQSVAQQLDNMTLTSHQHKGVFVQNQNTLVSVVSQLKQLEGEIKERGTTISENGSSTEQVNRLLEHNQQLAEHVRQLKTEKKELVSSLQDIKTKMQDTRHKQMQLPQYLSDTASEDGGAVYDRTVWASERLGLQMALDSAEHEIQRLRTEIQQFRAKIHSDATHADVDKTSRLYGKYLRAESFRKALIYQKKYLLLLLGGYRDTEQETLIILASMGGFPHPLGSSYRRKRSKAFTTFRSAGRVIIAISRMKYMVRKWKRATRVGSPVMAGQIPSHISYVPSNSSYPKHKRHQPSYTEQPQASREVFSSEAYYKSSDDYLAANGATSSAPTRHHSFITTPPTRDLHRSSKPSGKERTKRDLFAVDKTLSSDRLQNGGHKVEDSDDFLLYLQNIHKQLSEGEFGSGRDLHTSNVMDHRSRGGLDKY</sequence>
<feature type="coiled-coil region" evidence="6">
    <location>
        <begin position="1425"/>
        <end position="1508"/>
    </location>
</feature>
<feature type="compositionally biased region" description="Basic residues" evidence="7">
    <location>
        <begin position="21"/>
        <end position="31"/>
    </location>
</feature>
<dbReference type="InterPro" id="IPR028745">
    <property type="entry name" value="AKAP9/Pericentrin"/>
</dbReference>
<dbReference type="GO" id="GO:0005813">
    <property type="term" value="C:centrosome"/>
    <property type="evidence" value="ECO:0007669"/>
    <property type="project" value="UniProtKB-SubCell"/>
</dbReference>
<feature type="compositionally biased region" description="Basic and acidic residues" evidence="7">
    <location>
        <begin position="7110"/>
        <end position="7131"/>
    </location>
</feature>
<feature type="coiled-coil region" evidence="6">
    <location>
        <begin position="4912"/>
        <end position="5038"/>
    </location>
</feature>
<feature type="region of interest" description="Disordered" evidence="7">
    <location>
        <begin position="3602"/>
        <end position="3623"/>
    </location>
</feature>
<feature type="region of interest" description="Disordered" evidence="7">
    <location>
        <begin position="7029"/>
        <end position="7066"/>
    </location>
</feature>
<feature type="region of interest" description="Disordered" evidence="7">
    <location>
        <begin position="6007"/>
        <end position="6033"/>
    </location>
</feature>
<feature type="compositionally biased region" description="Basic and acidic residues" evidence="7">
    <location>
        <begin position="4688"/>
        <end position="4703"/>
    </location>
</feature>
<feature type="coiled-coil region" evidence="6">
    <location>
        <begin position="2875"/>
        <end position="2999"/>
    </location>
</feature>
<feature type="coiled-coil region" evidence="6">
    <location>
        <begin position="4823"/>
        <end position="4857"/>
    </location>
</feature>
<feature type="coiled-coil region" evidence="6">
    <location>
        <begin position="681"/>
        <end position="754"/>
    </location>
</feature>
<dbReference type="GO" id="GO:0007165">
    <property type="term" value="P:signal transduction"/>
    <property type="evidence" value="ECO:0007669"/>
    <property type="project" value="InterPro"/>
</dbReference>
<protein>
    <submittedName>
        <fullName evidence="10">A-kinase anchor protein 9-like isoform X1</fullName>
    </submittedName>
</protein>
<dbReference type="OMA" id="EARSNTW"/>
<dbReference type="GO" id="GO:0060090">
    <property type="term" value="F:molecular adaptor activity"/>
    <property type="evidence" value="ECO:0007669"/>
    <property type="project" value="InterPro"/>
</dbReference>
<feature type="compositionally biased region" description="Polar residues" evidence="7">
    <location>
        <begin position="6022"/>
        <end position="6033"/>
    </location>
</feature>
<feature type="coiled-coil region" evidence="6">
    <location>
        <begin position="1600"/>
        <end position="1704"/>
    </location>
</feature>
<feature type="coiled-coil region" evidence="6">
    <location>
        <begin position="6512"/>
        <end position="6555"/>
    </location>
</feature>
<keyword evidence="9" id="KW-1185">Reference proteome</keyword>
<feature type="coiled-coil region" evidence="6">
    <location>
        <begin position="4410"/>
        <end position="4459"/>
    </location>
</feature>
<keyword evidence="3" id="KW-0597">Phosphoprotein</keyword>
<keyword evidence="5" id="KW-0206">Cytoskeleton</keyword>
<name>A0A9W2ZGV6_BIOGL</name>
<keyword evidence="4 6" id="KW-0175">Coiled coil</keyword>
<feature type="coiled-coil region" evidence="6">
    <location>
        <begin position="570"/>
        <end position="637"/>
    </location>
</feature>
<feature type="domain" description="Pericentrin/AKAP-450 centrosomal targeting" evidence="8">
    <location>
        <begin position="6883"/>
        <end position="6964"/>
    </location>
</feature>
<feature type="coiled-coil region" evidence="6">
    <location>
        <begin position="253"/>
        <end position="315"/>
    </location>
</feature>
<feature type="compositionally biased region" description="Basic and acidic residues" evidence="7">
    <location>
        <begin position="7049"/>
        <end position="7066"/>
    </location>
</feature>
<feature type="compositionally biased region" description="Polar residues" evidence="7">
    <location>
        <begin position="7030"/>
        <end position="7047"/>
    </location>
</feature>
<feature type="coiled-coil region" evidence="6">
    <location>
        <begin position="2370"/>
        <end position="2566"/>
    </location>
</feature>
<evidence type="ECO:0000256" key="3">
    <source>
        <dbReference type="ARBA" id="ARBA00022553"/>
    </source>
</evidence>
<reference evidence="10" key="1">
    <citation type="submission" date="2025-08" db="UniProtKB">
        <authorList>
            <consortium name="RefSeq"/>
        </authorList>
    </citation>
    <scope>IDENTIFICATION</scope>
</reference>
<feature type="region of interest" description="Disordered" evidence="7">
    <location>
        <begin position="7107"/>
        <end position="7131"/>
    </location>
</feature>
<dbReference type="Proteomes" id="UP001165740">
    <property type="component" value="Chromosome 1"/>
</dbReference>
<evidence type="ECO:0000256" key="1">
    <source>
        <dbReference type="ARBA" id="ARBA00004300"/>
    </source>
</evidence>
<dbReference type="SUPFAM" id="SSF57997">
    <property type="entry name" value="Tropomyosin"/>
    <property type="match status" value="1"/>
</dbReference>
<feature type="region of interest" description="Disordered" evidence="7">
    <location>
        <begin position="6986"/>
        <end position="7009"/>
    </location>
</feature>
<feature type="coiled-coil region" evidence="6">
    <location>
        <begin position="4053"/>
        <end position="4115"/>
    </location>
</feature>
<feature type="coiled-coil region" evidence="6">
    <location>
        <begin position="2198"/>
        <end position="2232"/>
    </location>
</feature>
<evidence type="ECO:0000256" key="5">
    <source>
        <dbReference type="ARBA" id="ARBA00023212"/>
    </source>
</evidence>
<evidence type="ECO:0000256" key="2">
    <source>
        <dbReference type="ARBA" id="ARBA00022490"/>
    </source>
</evidence>
<feature type="region of interest" description="Disordered" evidence="7">
    <location>
        <begin position="4668"/>
        <end position="4710"/>
    </location>
</feature>
<evidence type="ECO:0000256" key="4">
    <source>
        <dbReference type="ARBA" id="ARBA00023054"/>
    </source>
</evidence>
<dbReference type="PANTHER" id="PTHR44981">
    <property type="entry name" value="PERICENTRIN-LIKE PROTEIN, ISOFORM F"/>
    <property type="match status" value="1"/>
</dbReference>
<feature type="coiled-coil region" evidence="6">
    <location>
        <begin position="3883"/>
        <end position="3917"/>
    </location>
</feature>
<evidence type="ECO:0000313" key="10">
    <source>
        <dbReference type="RefSeq" id="XP_055874181.1"/>
    </source>
</evidence>
<feature type="coiled-coil region" evidence="6">
    <location>
        <begin position="6311"/>
        <end position="6479"/>
    </location>
</feature>
<feature type="region of interest" description="Disordered" evidence="7">
    <location>
        <begin position="5099"/>
        <end position="5122"/>
    </location>
</feature>
<feature type="coiled-coil region" evidence="6">
    <location>
        <begin position="4164"/>
        <end position="4212"/>
    </location>
</feature>
<keyword evidence="2" id="KW-0963">Cytoplasm</keyword>
<evidence type="ECO:0000313" key="9">
    <source>
        <dbReference type="Proteomes" id="UP001165740"/>
    </source>
</evidence>
<feature type="compositionally biased region" description="Polar residues" evidence="7">
    <location>
        <begin position="65"/>
        <end position="84"/>
    </location>
</feature>
<evidence type="ECO:0000259" key="8">
    <source>
        <dbReference type="Pfam" id="PF10495"/>
    </source>
</evidence>
<organism evidence="9 10">
    <name type="scientific">Biomphalaria glabrata</name>
    <name type="common">Bloodfluke planorb</name>
    <name type="synonym">Freshwater snail</name>
    <dbReference type="NCBI Taxonomy" id="6526"/>
    <lineage>
        <taxon>Eukaryota</taxon>
        <taxon>Metazoa</taxon>
        <taxon>Spiralia</taxon>
        <taxon>Lophotrochozoa</taxon>
        <taxon>Mollusca</taxon>
        <taxon>Gastropoda</taxon>
        <taxon>Heterobranchia</taxon>
        <taxon>Euthyneura</taxon>
        <taxon>Panpulmonata</taxon>
        <taxon>Hygrophila</taxon>
        <taxon>Lymnaeoidea</taxon>
        <taxon>Planorbidae</taxon>
        <taxon>Biomphalaria</taxon>
    </lineage>
</organism>
<feature type="region of interest" description="Disordered" evidence="7">
    <location>
        <begin position="1"/>
        <end position="98"/>
    </location>
</feature>
<feature type="coiled-coil region" evidence="6">
    <location>
        <begin position="4306"/>
        <end position="4351"/>
    </location>
</feature>
<dbReference type="RefSeq" id="XP_055874181.1">
    <property type="nucleotide sequence ID" value="XM_056018206.1"/>
</dbReference>
<proteinExistence type="predicted"/>
<dbReference type="InterPro" id="IPR019528">
    <property type="entry name" value="PACT_domain"/>
</dbReference>
<feature type="coiled-coil region" evidence="6">
    <location>
        <begin position="2286"/>
        <end position="2313"/>
    </location>
</feature>
<feature type="compositionally biased region" description="Basic and acidic residues" evidence="7">
    <location>
        <begin position="6008"/>
        <end position="6019"/>
    </location>
</feature>
<feature type="coiled-coil region" evidence="6">
    <location>
        <begin position="5137"/>
        <end position="5346"/>
    </location>
</feature>